<name>A0ABX2CP44_9BRAD</name>
<comment type="caution">
    <text evidence="1">The sequence shown here is derived from an EMBL/GenBank/DDBJ whole genome shotgun (WGS) entry which is preliminary data.</text>
</comment>
<sequence>MTMAYELPKSKVDEFIAQATAAFVADVMAGSHGGSAVIRLPDGCLSRRISMDPFYLRFLDASLDALAALTFAEDTDRPGFREVIDHLRWDEMR</sequence>
<organism evidence="1 2">
    <name type="scientific">Bradyrhizobium aeschynomenes</name>
    <dbReference type="NCBI Taxonomy" id="2734909"/>
    <lineage>
        <taxon>Bacteria</taxon>
        <taxon>Pseudomonadati</taxon>
        <taxon>Pseudomonadota</taxon>
        <taxon>Alphaproteobacteria</taxon>
        <taxon>Hyphomicrobiales</taxon>
        <taxon>Nitrobacteraceae</taxon>
        <taxon>Bradyrhizobium</taxon>
    </lineage>
</organism>
<keyword evidence="2" id="KW-1185">Reference proteome</keyword>
<dbReference type="RefSeq" id="WP_172115503.1">
    <property type="nucleotide sequence ID" value="NZ_JABFDN010000029.1"/>
</dbReference>
<evidence type="ECO:0000313" key="1">
    <source>
        <dbReference type="EMBL" id="NPU69974.1"/>
    </source>
</evidence>
<evidence type="ECO:0008006" key="3">
    <source>
        <dbReference type="Google" id="ProtNLM"/>
    </source>
</evidence>
<proteinExistence type="predicted"/>
<protein>
    <recommendedName>
        <fullName evidence="3">Prevent-host-death protein</fullName>
    </recommendedName>
</protein>
<reference evidence="1" key="1">
    <citation type="submission" date="2020-05" db="EMBL/GenBank/DDBJ databases">
        <title>Nod-independent and nitrogen-fixing Bradyrhizobium aeschynomene sp. nov. isolated from nodules of Aeschynomene indica.</title>
        <authorList>
            <person name="Zhang Z."/>
        </authorList>
    </citation>
    <scope>NUCLEOTIDE SEQUENCE</scope>
    <source>
        <strain evidence="1">83012</strain>
    </source>
</reference>
<gene>
    <name evidence="1" type="ORF">HL667_33635</name>
</gene>
<accession>A0ABX2CP44</accession>
<evidence type="ECO:0000313" key="2">
    <source>
        <dbReference type="Proteomes" id="UP000886476"/>
    </source>
</evidence>
<dbReference type="EMBL" id="JABFDN010000029">
    <property type="protein sequence ID" value="NPU69974.1"/>
    <property type="molecule type" value="Genomic_DNA"/>
</dbReference>
<dbReference type="Proteomes" id="UP000886476">
    <property type="component" value="Unassembled WGS sequence"/>
</dbReference>